<dbReference type="InterPro" id="IPR002915">
    <property type="entry name" value="DeoC/FbaB/LacD_aldolase"/>
</dbReference>
<organism evidence="4 5">
    <name type="scientific">Streptosporangium oxazolinicum</name>
    <dbReference type="NCBI Taxonomy" id="909287"/>
    <lineage>
        <taxon>Bacteria</taxon>
        <taxon>Bacillati</taxon>
        <taxon>Actinomycetota</taxon>
        <taxon>Actinomycetes</taxon>
        <taxon>Streptosporangiales</taxon>
        <taxon>Streptosporangiaceae</taxon>
        <taxon>Streptosporangium</taxon>
    </lineage>
</organism>
<evidence type="ECO:0000313" key="5">
    <source>
        <dbReference type="Proteomes" id="UP001501251"/>
    </source>
</evidence>
<evidence type="ECO:0000256" key="1">
    <source>
        <dbReference type="ARBA" id="ARBA00008679"/>
    </source>
</evidence>
<dbReference type="InterPro" id="IPR050552">
    <property type="entry name" value="LacD_aldolase"/>
</dbReference>
<name>A0ABP8B2V8_9ACTN</name>
<dbReference type="EMBL" id="BAABAQ010000008">
    <property type="protein sequence ID" value="GAA4196776.1"/>
    <property type="molecule type" value="Genomic_DNA"/>
</dbReference>
<accession>A0ABP8B2V8</accession>
<dbReference type="SUPFAM" id="SSF51569">
    <property type="entry name" value="Aldolase"/>
    <property type="match status" value="1"/>
</dbReference>
<dbReference type="Gene3D" id="3.20.20.70">
    <property type="entry name" value="Aldolase class I"/>
    <property type="match status" value="1"/>
</dbReference>
<comment type="similarity">
    <text evidence="1">Belongs to the aldolase LacD family.</text>
</comment>
<reference evidence="5" key="1">
    <citation type="journal article" date="2019" name="Int. J. Syst. Evol. Microbiol.">
        <title>The Global Catalogue of Microorganisms (GCM) 10K type strain sequencing project: providing services to taxonomists for standard genome sequencing and annotation.</title>
        <authorList>
            <consortium name="The Broad Institute Genomics Platform"/>
            <consortium name="The Broad Institute Genome Sequencing Center for Infectious Disease"/>
            <person name="Wu L."/>
            <person name="Ma J."/>
        </authorList>
    </citation>
    <scope>NUCLEOTIDE SEQUENCE [LARGE SCALE GENOMIC DNA]</scope>
    <source>
        <strain evidence="5">JCM 17388</strain>
    </source>
</reference>
<proteinExistence type="inferred from homology"/>
<dbReference type="InterPro" id="IPR013785">
    <property type="entry name" value="Aldolase_TIM"/>
</dbReference>
<dbReference type="SMART" id="SM01133">
    <property type="entry name" value="DeoC"/>
    <property type="match status" value="1"/>
</dbReference>
<protein>
    <submittedName>
        <fullName evidence="4">Aldolase</fullName>
    </submittedName>
</protein>
<dbReference type="PANTHER" id="PTHR39340:SF1">
    <property type="entry name" value="SULFOFRUCTOSEPHOSPHATE ALDOLASE"/>
    <property type="match status" value="1"/>
</dbReference>
<comment type="caution">
    <text evidence="4">The sequence shown here is derived from an EMBL/GenBank/DDBJ whole genome shotgun (WGS) entry which is preliminary data.</text>
</comment>
<dbReference type="Pfam" id="PF01791">
    <property type="entry name" value="DeoC"/>
    <property type="match status" value="1"/>
</dbReference>
<keyword evidence="2" id="KW-0456">Lyase</keyword>
<gene>
    <name evidence="4" type="ORF">GCM10022252_44650</name>
</gene>
<dbReference type="Proteomes" id="UP001501251">
    <property type="component" value="Unassembled WGS sequence"/>
</dbReference>
<keyword evidence="5" id="KW-1185">Reference proteome</keyword>
<feature type="region of interest" description="Disordered" evidence="3">
    <location>
        <begin position="283"/>
        <end position="308"/>
    </location>
</feature>
<evidence type="ECO:0000256" key="3">
    <source>
        <dbReference type="SAM" id="MobiDB-lite"/>
    </source>
</evidence>
<sequence length="308" mass="32698">MAPLRSAEGGFAMLALDQRESLRQMFPLVDGDEVGDDSLRRFKDMATRVLSPLASAVLLDRPYAVTDARPAGLAPSKSLILAADVLDQPRGQGVITTTLDPAVTPEFVRRVGAAAVKLLVIWRPDEGGEERTRLVLSFLDVARAAGVPSLVEAVVRPAIGGEWDGPDARHEAILQAAREVSTLGGTIYKAELPGYLPGDVSRVREHAERMSAIVPVPWVVLSNGVDRPDFAPGVREACLGGAEGFLAGRAIWGDTVADPDTFGALSQRSVDRLRALTAIVAESSRSRGPRGQALQAPGSDAEAEGVRR</sequence>
<evidence type="ECO:0000256" key="2">
    <source>
        <dbReference type="ARBA" id="ARBA00023239"/>
    </source>
</evidence>
<evidence type="ECO:0000313" key="4">
    <source>
        <dbReference type="EMBL" id="GAA4196776.1"/>
    </source>
</evidence>
<dbReference type="PANTHER" id="PTHR39340">
    <property type="entry name" value="SULFOFRUCTOSEPHOSPHATE ALDOLASE"/>
    <property type="match status" value="1"/>
</dbReference>